<protein>
    <submittedName>
        <fullName evidence="1">Uncharacterized protein</fullName>
    </submittedName>
</protein>
<keyword evidence="2" id="KW-1185">Reference proteome</keyword>
<dbReference type="Proteomes" id="UP001597063">
    <property type="component" value="Unassembled WGS sequence"/>
</dbReference>
<organism evidence="1 2">
    <name type="scientific">Actinomadura fibrosa</name>
    <dbReference type="NCBI Taxonomy" id="111802"/>
    <lineage>
        <taxon>Bacteria</taxon>
        <taxon>Bacillati</taxon>
        <taxon>Actinomycetota</taxon>
        <taxon>Actinomycetes</taxon>
        <taxon>Streptosporangiales</taxon>
        <taxon>Thermomonosporaceae</taxon>
        <taxon>Actinomadura</taxon>
    </lineage>
</organism>
<accession>A0ABW2XTA9</accession>
<reference evidence="2" key="1">
    <citation type="journal article" date="2019" name="Int. J. Syst. Evol. Microbiol.">
        <title>The Global Catalogue of Microorganisms (GCM) 10K type strain sequencing project: providing services to taxonomists for standard genome sequencing and annotation.</title>
        <authorList>
            <consortium name="The Broad Institute Genomics Platform"/>
            <consortium name="The Broad Institute Genome Sequencing Center for Infectious Disease"/>
            <person name="Wu L."/>
            <person name="Ma J."/>
        </authorList>
    </citation>
    <scope>NUCLEOTIDE SEQUENCE [LARGE SCALE GENOMIC DNA]</scope>
    <source>
        <strain evidence="2">JCM 9371</strain>
    </source>
</reference>
<comment type="caution">
    <text evidence="1">The sequence shown here is derived from an EMBL/GenBank/DDBJ whole genome shotgun (WGS) entry which is preliminary data.</text>
</comment>
<evidence type="ECO:0000313" key="1">
    <source>
        <dbReference type="EMBL" id="MFD0689522.1"/>
    </source>
</evidence>
<dbReference type="EMBL" id="JBHTGP010000017">
    <property type="protein sequence ID" value="MFD0689522.1"/>
    <property type="molecule type" value="Genomic_DNA"/>
</dbReference>
<proteinExistence type="predicted"/>
<gene>
    <name evidence="1" type="ORF">ACFQZM_33895</name>
</gene>
<name>A0ABW2XTA9_9ACTN</name>
<dbReference type="RefSeq" id="WP_207399971.1">
    <property type="nucleotide sequence ID" value="NZ_CAACUY010000092.1"/>
</dbReference>
<evidence type="ECO:0000313" key="2">
    <source>
        <dbReference type="Proteomes" id="UP001597063"/>
    </source>
</evidence>
<sequence>MLAPDPAEAVRLAGGWLFDRVSAGWDVTVLTAGGAGTRPLRILGARAARLETVLACPLRIPRPRALAVHEGLYRSDARVRRLVLDALGGGTAEVRLWGGDCATDLDDAAGPVCHRPSRAARAFKAQALAAAALPDDAWQGVETFRHCDLLLHREPG</sequence>